<keyword evidence="2" id="KW-1185">Reference proteome</keyword>
<evidence type="ECO:0000313" key="1">
    <source>
        <dbReference type="EMBL" id="KAJ2810658.1"/>
    </source>
</evidence>
<reference evidence="1" key="1">
    <citation type="submission" date="2022-07" db="EMBL/GenBank/DDBJ databases">
        <title>Phylogenomic reconstructions and comparative analyses of Kickxellomycotina fungi.</title>
        <authorList>
            <person name="Reynolds N.K."/>
            <person name="Stajich J.E."/>
            <person name="Barry K."/>
            <person name="Grigoriev I.V."/>
            <person name="Crous P."/>
            <person name="Smith M.E."/>
        </authorList>
    </citation>
    <scope>NUCLEOTIDE SEQUENCE</scope>
    <source>
        <strain evidence="1">CBS 102833</strain>
    </source>
</reference>
<accession>A0ACC1LLC1</accession>
<sequence length="678" mass="76518">MVSFSPNAAQDSTTAAALGESRPKLSRRASLLTRNRAFDGYKITDRSGGKRSSRRTYMLPDITLRRVFFIGLWICIQTVVLVYKWVTEGQKAKSAFTGFSLAAISCMMVSYAAIFLFMSPTLLELLRRTFISRYVVIEKNVHAHKVAAYTFLFWMVAHIAAYYYIFEGVAAKSKGHVTFSYMLFQTMVGKTGHAMLFLFFALCVASVPVVRRRFHEVFYLMHHMFIPTTILLFIHGSAKSFPYYIAGPGAIYIIDRVYRLVRSRFRHPRILSVIQHPSNVIELKMEKRGMKFQVGQYAYINVPSISLLEWHPFTLTSAPEEDELSMHIWIAGGWTRKLVLALQGCAVSTVSSLQQQPPYDPVKLGGESKEPMYRSSSVSKQSTGELSGGSMKTDLPMPGGTLRALADQELLMHHLRGEIDPVSGLPKPGVESQYNSLRSSRDSHRPWSRVGRNSVVLLDRLPPEIDYRMSGSYAVPPAAKISDLQPAIKLPKIMIDGPYGAPTQQVFDYEHVVLIAGGIGVTPMSSVLKSLYYQLTNAAHERRIVKVYFLWVCRDIQALEWFQDLLVALDEEDIGDVLEIRTYLTGQLTIDQIRNIALYQDPDGPDAVTGLYRSPTYYGRPNFNNILENIGLNTPGSDIGVFFCGPKPMGRTVRKISRKWTKNLAYANTKFVFHKENF</sequence>
<evidence type="ECO:0000313" key="2">
    <source>
        <dbReference type="Proteomes" id="UP001140096"/>
    </source>
</evidence>
<proteinExistence type="predicted"/>
<protein>
    <submittedName>
        <fullName evidence="1">Uncharacterized protein</fullName>
    </submittedName>
</protein>
<comment type="caution">
    <text evidence="1">The sequence shown here is derived from an EMBL/GenBank/DDBJ whole genome shotgun (WGS) entry which is preliminary data.</text>
</comment>
<name>A0ACC1LLC1_9FUNG</name>
<dbReference type="EMBL" id="JANBUP010000648">
    <property type="protein sequence ID" value="KAJ2810658.1"/>
    <property type="molecule type" value="Genomic_DNA"/>
</dbReference>
<organism evidence="1 2">
    <name type="scientific">Coemansia furcata</name>
    <dbReference type="NCBI Taxonomy" id="417177"/>
    <lineage>
        <taxon>Eukaryota</taxon>
        <taxon>Fungi</taxon>
        <taxon>Fungi incertae sedis</taxon>
        <taxon>Zoopagomycota</taxon>
        <taxon>Kickxellomycotina</taxon>
        <taxon>Kickxellomycetes</taxon>
        <taxon>Kickxellales</taxon>
        <taxon>Kickxellaceae</taxon>
        <taxon>Coemansia</taxon>
    </lineage>
</organism>
<gene>
    <name evidence="1" type="ORF">H4S07_002548</name>
</gene>
<dbReference type="Proteomes" id="UP001140096">
    <property type="component" value="Unassembled WGS sequence"/>
</dbReference>